<reference evidence="1" key="1">
    <citation type="journal article" date="2024" name="Int. J. Syst. Evol. Microbiol.">
        <title>Turicibacter faecis sp. nov., isolated from faeces of heart failure mouse model.</title>
        <authorList>
            <person name="Imamura Y."/>
            <person name="Motooka D."/>
            <person name="Nakajima Y."/>
            <person name="Ito S."/>
            <person name="Kitakaze M."/>
            <person name="Iida T."/>
            <person name="Nakamura S."/>
        </authorList>
    </citation>
    <scope>NUCLEOTIDE SEQUENCE</scope>
    <source>
        <strain evidence="1">TC023</strain>
    </source>
</reference>
<keyword evidence="2" id="KW-1185">Reference proteome</keyword>
<dbReference type="InterPro" id="IPR019712">
    <property type="entry name" value="YtpB-like"/>
</dbReference>
<name>A0ABM8IKW4_9FIRM</name>
<dbReference type="Proteomes" id="UP001432099">
    <property type="component" value="Chromosome"/>
</dbReference>
<dbReference type="EMBL" id="AP028127">
    <property type="protein sequence ID" value="BEH91532.1"/>
    <property type="molecule type" value="Genomic_DNA"/>
</dbReference>
<accession>A0ABM8IKW4</accession>
<evidence type="ECO:0000313" key="2">
    <source>
        <dbReference type="Proteomes" id="UP001432099"/>
    </source>
</evidence>
<protein>
    <submittedName>
        <fullName evidence="1">Tetraprenyl-beta-curcumene synthase</fullName>
    </submittedName>
</protein>
<gene>
    <name evidence="1" type="primary">ytpB</name>
    <name evidence="1" type="ORF">T23_16340</name>
</gene>
<dbReference type="RefSeq" id="WP_161832172.1">
    <property type="nucleotide sequence ID" value="NZ_AP028127.1"/>
</dbReference>
<proteinExistence type="predicted"/>
<evidence type="ECO:0000313" key="1">
    <source>
        <dbReference type="EMBL" id="BEH91532.1"/>
    </source>
</evidence>
<organism evidence="1 2">
    <name type="scientific">Turicibacter faecis</name>
    <dbReference type="NCBI Taxonomy" id="2963365"/>
    <lineage>
        <taxon>Bacteria</taxon>
        <taxon>Bacillati</taxon>
        <taxon>Bacillota</taxon>
        <taxon>Erysipelotrichia</taxon>
        <taxon>Erysipelotrichales</taxon>
        <taxon>Turicibacteraceae</taxon>
        <taxon>Turicibacter</taxon>
    </lineage>
</organism>
<dbReference type="Pfam" id="PF10776">
    <property type="entry name" value="DUF2600"/>
    <property type="match status" value="1"/>
</dbReference>
<sequence length="346" mass="41070">MFYPALMMNFYRFYQPKTKACLIFYEKQATQITDPKLKKEALASLKQKAFHCYGASFYASLVPQSKQSDYLCFMTAYQSICDYLDNLVDQTPIINETNFRRLHQSLLDVFKLTPPSQHYYQYQTQQLDSGYLNLLVRICQRCLRTIDNYKRYQPYFSRLARLYVDLQVYKHLKVSEREERLKQLKVENEKLAEGLTWFEFGAACGSTLGIFTMVAYAMNQEKYQVTPDRIFQSMFPGVQQLHIMLDYVIDLPEDLADGELNFFSYYKNDDEGIDQILELYRRVQREVEHLPEKVFHQTINDGLFALYLAEGLRKNPMLRTFEKKIMKNLGLRARFLLHHTKKFVRS</sequence>